<evidence type="ECO:0000313" key="3">
    <source>
        <dbReference type="Proteomes" id="UP001161580"/>
    </source>
</evidence>
<feature type="transmembrane region" description="Helical" evidence="1">
    <location>
        <begin position="66"/>
        <end position="86"/>
    </location>
</feature>
<dbReference type="RefSeq" id="WP_311787637.1">
    <property type="nucleotide sequence ID" value="NZ_JALDYY010000010.1"/>
</dbReference>
<keyword evidence="1" id="KW-0812">Transmembrane</keyword>
<feature type="transmembrane region" description="Helical" evidence="1">
    <location>
        <begin position="98"/>
        <end position="121"/>
    </location>
</feature>
<name>A0AAE3U2R0_9HYPH</name>
<dbReference type="AlphaFoldDB" id="A0AAE3U2R0"/>
<sequence>MAISADRSRIAARGSLVSFGDRMLACWPRLDYLLLGALAWGGLMTLSAVVALYFTHHLTTFHMPSLVLLFFSGGLVGWVAALPFAGAVAHGRRPETRFAAFFLIISVGTIGITALLFAADFRLYSAPWNNPSGLLRGLLQFLFAALSAMYQFAVLGVRLYLPLGLFFLVITSLLLAKRMR</sequence>
<feature type="transmembrane region" description="Helical" evidence="1">
    <location>
        <begin position="32"/>
        <end position="54"/>
    </location>
</feature>
<accession>A0AAE3U2R0</accession>
<dbReference type="EMBL" id="JALDYZ010000006">
    <property type="protein sequence ID" value="MDI7922962.1"/>
    <property type="molecule type" value="Genomic_DNA"/>
</dbReference>
<gene>
    <name evidence="2" type="ORF">MRS75_12815</name>
</gene>
<protein>
    <submittedName>
        <fullName evidence="2">Uncharacterized protein</fullName>
    </submittedName>
</protein>
<dbReference type="Proteomes" id="UP001161580">
    <property type="component" value="Unassembled WGS sequence"/>
</dbReference>
<keyword evidence="1" id="KW-0472">Membrane</keyword>
<feature type="transmembrane region" description="Helical" evidence="1">
    <location>
        <begin position="159"/>
        <end position="176"/>
    </location>
</feature>
<reference evidence="2" key="1">
    <citation type="submission" date="2022-03" db="EMBL/GenBank/DDBJ databases">
        <title>Fererhizobium litorale gen. nov., sp. nov., isolated from sandy sediments of the Sea of Japan seashore.</title>
        <authorList>
            <person name="Romanenko L."/>
            <person name="Kurilenko V."/>
            <person name="Otstavnykh N."/>
            <person name="Svetashev V."/>
            <person name="Tekutyeva L."/>
            <person name="Isaeva M."/>
            <person name="Mikhailov V."/>
        </authorList>
    </citation>
    <scope>NUCLEOTIDE SEQUENCE</scope>
    <source>
        <strain evidence="2">KMM 9576</strain>
    </source>
</reference>
<keyword evidence="1" id="KW-1133">Transmembrane helix</keyword>
<organism evidence="2 3">
    <name type="scientific">Ferirhizobium litorale</name>
    <dbReference type="NCBI Taxonomy" id="2927786"/>
    <lineage>
        <taxon>Bacteria</taxon>
        <taxon>Pseudomonadati</taxon>
        <taxon>Pseudomonadota</taxon>
        <taxon>Alphaproteobacteria</taxon>
        <taxon>Hyphomicrobiales</taxon>
        <taxon>Rhizobiaceae</taxon>
        <taxon>Ferirhizobium</taxon>
    </lineage>
</organism>
<evidence type="ECO:0000256" key="1">
    <source>
        <dbReference type="SAM" id="Phobius"/>
    </source>
</evidence>
<proteinExistence type="predicted"/>
<keyword evidence="3" id="KW-1185">Reference proteome</keyword>
<evidence type="ECO:0000313" key="2">
    <source>
        <dbReference type="EMBL" id="MDI7922962.1"/>
    </source>
</evidence>
<comment type="caution">
    <text evidence="2">The sequence shown here is derived from an EMBL/GenBank/DDBJ whole genome shotgun (WGS) entry which is preliminary data.</text>
</comment>